<dbReference type="AlphaFoldDB" id="A0A0A9B077"/>
<name>A0A0A9B077_ARUDO</name>
<sequence>MLHLDKSLDQLYPHNSLQEILFWKEAIALLNLDVKTGFRQF</sequence>
<accession>A0A0A9B077</accession>
<evidence type="ECO:0000313" key="1">
    <source>
        <dbReference type="EMBL" id="JAD52727.1"/>
    </source>
</evidence>
<dbReference type="EMBL" id="GBRH01245168">
    <property type="protein sequence ID" value="JAD52727.1"/>
    <property type="molecule type" value="Transcribed_RNA"/>
</dbReference>
<organism evidence="1">
    <name type="scientific">Arundo donax</name>
    <name type="common">Giant reed</name>
    <name type="synonym">Donax arundinaceus</name>
    <dbReference type="NCBI Taxonomy" id="35708"/>
    <lineage>
        <taxon>Eukaryota</taxon>
        <taxon>Viridiplantae</taxon>
        <taxon>Streptophyta</taxon>
        <taxon>Embryophyta</taxon>
        <taxon>Tracheophyta</taxon>
        <taxon>Spermatophyta</taxon>
        <taxon>Magnoliopsida</taxon>
        <taxon>Liliopsida</taxon>
        <taxon>Poales</taxon>
        <taxon>Poaceae</taxon>
        <taxon>PACMAD clade</taxon>
        <taxon>Arundinoideae</taxon>
        <taxon>Arundineae</taxon>
        <taxon>Arundo</taxon>
    </lineage>
</organism>
<reference evidence="1" key="1">
    <citation type="submission" date="2014-09" db="EMBL/GenBank/DDBJ databases">
        <authorList>
            <person name="Magalhaes I.L.F."/>
            <person name="Oliveira U."/>
            <person name="Santos F.R."/>
            <person name="Vidigal T.H.D.A."/>
            <person name="Brescovit A.D."/>
            <person name="Santos A.J."/>
        </authorList>
    </citation>
    <scope>NUCLEOTIDE SEQUENCE</scope>
    <source>
        <tissue evidence="1">Shoot tissue taken approximately 20 cm above the soil surface</tissue>
    </source>
</reference>
<protein>
    <submittedName>
        <fullName evidence="1">Uncharacterized protein</fullName>
    </submittedName>
</protein>
<proteinExistence type="predicted"/>
<reference evidence="1" key="2">
    <citation type="journal article" date="2015" name="Data Brief">
        <title>Shoot transcriptome of the giant reed, Arundo donax.</title>
        <authorList>
            <person name="Barrero R.A."/>
            <person name="Guerrero F.D."/>
            <person name="Moolhuijzen P."/>
            <person name="Goolsby J.A."/>
            <person name="Tidwell J."/>
            <person name="Bellgard S.E."/>
            <person name="Bellgard M.I."/>
        </authorList>
    </citation>
    <scope>NUCLEOTIDE SEQUENCE</scope>
    <source>
        <tissue evidence="1">Shoot tissue taken approximately 20 cm above the soil surface</tissue>
    </source>
</reference>